<evidence type="ECO:0000256" key="4">
    <source>
        <dbReference type="ARBA" id="ARBA00007426"/>
    </source>
</evidence>
<keyword evidence="7" id="KW-0967">Endosome</keyword>
<reference evidence="15" key="1">
    <citation type="submission" date="2016-05" db="EMBL/GenBank/DDBJ databases">
        <title>Comparative genomics of biotechnologically important yeasts.</title>
        <authorList>
            <consortium name="DOE Joint Genome Institute"/>
            <person name="Riley R."/>
            <person name="Haridas S."/>
            <person name="Wolfe K.H."/>
            <person name="Lopes M.R."/>
            <person name="Hittinger C.T."/>
            <person name="Goker M."/>
            <person name="Salamov A."/>
            <person name="Wisecaver J."/>
            <person name="Long T.M."/>
            <person name="Aerts A.L."/>
            <person name="Barry K."/>
            <person name="Choi C."/>
            <person name="Clum A."/>
            <person name="Coughlan A.Y."/>
            <person name="Deshpande S."/>
            <person name="Douglass A.P."/>
            <person name="Hanson S.J."/>
            <person name="Klenk H.-P."/>
            <person name="Labutti K."/>
            <person name="Lapidus A."/>
            <person name="Lindquist E."/>
            <person name="Lipzen A."/>
            <person name="Meier-Kolthoff J.P."/>
            <person name="Ohm R.A."/>
            <person name="Otillar R.P."/>
            <person name="Pangilinan J."/>
            <person name="Peng Y."/>
            <person name="Rokas A."/>
            <person name="Rosa C.A."/>
            <person name="Scheuner C."/>
            <person name="Sibirny A.A."/>
            <person name="Slot J.C."/>
            <person name="Stielow J.B."/>
            <person name="Sun H."/>
            <person name="Kurtzman C.P."/>
            <person name="Blackwell M."/>
            <person name="Grigoriev I.V."/>
            <person name="Jeffries T.W."/>
        </authorList>
    </citation>
    <scope>NUCLEOTIDE SEQUENCE [LARGE SCALE GENOMIC DNA]</scope>
    <source>
        <strain evidence="15">NRRL Y-1933</strain>
    </source>
</reference>
<evidence type="ECO:0000256" key="5">
    <source>
        <dbReference type="ARBA" id="ARBA00014268"/>
    </source>
</evidence>
<dbReference type="InterPro" id="IPR001683">
    <property type="entry name" value="PX_dom"/>
</dbReference>
<evidence type="ECO:0000313" key="14">
    <source>
        <dbReference type="EMBL" id="ODV68744.1"/>
    </source>
</evidence>
<evidence type="ECO:0000256" key="8">
    <source>
        <dbReference type="ARBA" id="ARBA00023136"/>
    </source>
</evidence>
<comment type="subcellular location">
    <subcellularLocation>
        <location evidence="3">Endosome membrane</location>
        <topology evidence="3">Peripheral membrane protein</topology>
    </subcellularLocation>
    <subcellularLocation>
        <location evidence="2">Membrane</location>
        <topology evidence="2">Peripheral membrane protein</topology>
        <orientation evidence="2">Cytoplasmic side</orientation>
    </subcellularLocation>
    <subcellularLocation>
        <location evidence="1">Vacuole membrane</location>
        <topology evidence="1">Peripheral membrane protein</topology>
    </subcellularLocation>
</comment>
<evidence type="ECO:0000256" key="3">
    <source>
        <dbReference type="ARBA" id="ARBA00004481"/>
    </source>
</evidence>
<dbReference type="InterPro" id="IPR037917">
    <property type="entry name" value="Ypt35_PX"/>
</dbReference>
<feature type="region of interest" description="Disordered" evidence="12">
    <location>
        <begin position="1"/>
        <end position="26"/>
    </location>
</feature>
<dbReference type="STRING" id="984485.A0A1E4RN85"/>
<dbReference type="RefSeq" id="XP_020077811.1">
    <property type="nucleotide sequence ID" value="XM_020220037.1"/>
</dbReference>
<feature type="compositionally biased region" description="Polar residues" evidence="12">
    <location>
        <begin position="1"/>
        <end position="20"/>
    </location>
</feature>
<evidence type="ECO:0000256" key="6">
    <source>
        <dbReference type="ARBA" id="ARBA00022554"/>
    </source>
</evidence>
<dbReference type="GO" id="GO:0006886">
    <property type="term" value="P:intracellular protein transport"/>
    <property type="evidence" value="ECO:0007669"/>
    <property type="project" value="TreeGrafter"/>
</dbReference>
<dbReference type="GO" id="GO:0005774">
    <property type="term" value="C:vacuolar membrane"/>
    <property type="evidence" value="ECO:0007669"/>
    <property type="project" value="UniProtKB-SubCell"/>
</dbReference>
<gene>
    <name evidence="14" type="ORF">HYPBUDRAFT_147283</name>
</gene>
<evidence type="ECO:0000256" key="7">
    <source>
        <dbReference type="ARBA" id="ARBA00022753"/>
    </source>
</evidence>
<keyword evidence="8" id="KW-0472">Membrane</keyword>
<dbReference type="Proteomes" id="UP000095085">
    <property type="component" value="Unassembled WGS sequence"/>
</dbReference>
<comment type="similarity">
    <text evidence="4">Belongs to the YPT35 family.</text>
</comment>
<evidence type="ECO:0000256" key="12">
    <source>
        <dbReference type="SAM" id="MobiDB-lite"/>
    </source>
</evidence>
<name>A0A1E4RN85_9ASCO</name>
<dbReference type="GO" id="GO:0034498">
    <property type="term" value="P:early endosome to Golgi transport"/>
    <property type="evidence" value="ECO:0007669"/>
    <property type="project" value="TreeGrafter"/>
</dbReference>
<dbReference type="InterPro" id="IPR036871">
    <property type="entry name" value="PX_dom_sf"/>
</dbReference>
<evidence type="ECO:0000256" key="1">
    <source>
        <dbReference type="ARBA" id="ARBA00004148"/>
    </source>
</evidence>
<evidence type="ECO:0000256" key="2">
    <source>
        <dbReference type="ARBA" id="ARBA00004287"/>
    </source>
</evidence>
<evidence type="ECO:0000256" key="9">
    <source>
        <dbReference type="ARBA" id="ARBA00033728"/>
    </source>
</evidence>
<protein>
    <recommendedName>
        <fullName evidence="10">Endosomal/vacuolar adapter protein YPT35</fullName>
    </recommendedName>
    <alternativeName>
        <fullName evidence="11">PX domain-containing protein YPT35</fullName>
    </alternativeName>
    <alternativeName>
        <fullName evidence="5">Sorting nexin MVP1</fullName>
    </alternativeName>
</protein>
<dbReference type="SUPFAM" id="SSF64268">
    <property type="entry name" value="PX domain"/>
    <property type="match status" value="1"/>
</dbReference>
<dbReference type="SMART" id="SM00312">
    <property type="entry name" value="PX"/>
    <property type="match status" value="1"/>
</dbReference>
<dbReference type="GO" id="GO:0032266">
    <property type="term" value="F:phosphatidylinositol-3-phosphate binding"/>
    <property type="evidence" value="ECO:0007669"/>
    <property type="project" value="InterPro"/>
</dbReference>
<keyword evidence="15" id="KW-1185">Reference proteome</keyword>
<organism evidence="14 15">
    <name type="scientific">Hyphopichia burtonii NRRL Y-1933</name>
    <dbReference type="NCBI Taxonomy" id="984485"/>
    <lineage>
        <taxon>Eukaryota</taxon>
        <taxon>Fungi</taxon>
        <taxon>Dikarya</taxon>
        <taxon>Ascomycota</taxon>
        <taxon>Saccharomycotina</taxon>
        <taxon>Pichiomycetes</taxon>
        <taxon>Debaryomycetaceae</taxon>
        <taxon>Hyphopichia</taxon>
    </lineage>
</organism>
<dbReference type="CDD" id="cd07280">
    <property type="entry name" value="PX_YPT35"/>
    <property type="match status" value="1"/>
</dbReference>
<proteinExistence type="inferred from homology"/>
<dbReference type="GO" id="GO:0005829">
    <property type="term" value="C:cytosol"/>
    <property type="evidence" value="ECO:0007669"/>
    <property type="project" value="GOC"/>
</dbReference>
<evidence type="ECO:0000256" key="11">
    <source>
        <dbReference type="ARBA" id="ARBA00033785"/>
    </source>
</evidence>
<dbReference type="OrthoDB" id="10254720at2759"/>
<dbReference type="AlphaFoldDB" id="A0A1E4RN85"/>
<dbReference type="InterPro" id="IPR028662">
    <property type="entry name" value="SNX8/Mvp1"/>
</dbReference>
<dbReference type="EMBL" id="KV454539">
    <property type="protein sequence ID" value="ODV68744.1"/>
    <property type="molecule type" value="Genomic_DNA"/>
</dbReference>
<evidence type="ECO:0000256" key="10">
    <source>
        <dbReference type="ARBA" id="ARBA00033774"/>
    </source>
</evidence>
<dbReference type="PANTHER" id="PTHR46571">
    <property type="entry name" value="SORTING NEXIN-8"/>
    <property type="match status" value="1"/>
</dbReference>
<dbReference type="Gene3D" id="3.30.1520.10">
    <property type="entry name" value="Phox-like domain"/>
    <property type="match status" value="1"/>
</dbReference>
<evidence type="ECO:0000259" key="13">
    <source>
        <dbReference type="PROSITE" id="PS50195"/>
    </source>
</evidence>
<dbReference type="PROSITE" id="PS50195">
    <property type="entry name" value="PX"/>
    <property type="match status" value="1"/>
</dbReference>
<accession>A0A1E4RN85</accession>
<feature type="domain" description="PX" evidence="13">
    <location>
        <begin position="57"/>
        <end position="171"/>
    </location>
</feature>
<comment type="function">
    <text evidence="9">Recruits the lipid transfer protein VPS13 to endosomal and vacuolar membranes.</text>
</comment>
<dbReference type="Pfam" id="PF00787">
    <property type="entry name" value="PX"/>
    <property type="match status" value="1"/>
</dbReference>
<evidence type="ECO:0000313" key="15">
    <source>
        <dbReference type="Proteomes" id="UP000095085"/>
    </source>
</evidence>
<dbReference type="PANTHER" id="PTHR46571:SF1">
    <property type="entry name" value="SORTING NEXIN-8"/>
    <property type="match status" value="1"/>
</dbReference>
<dbReference type="GeneID" id="30994587"/>
<dbReference type="GO" id="GO:0031901">
    <property type="term" value="C:early endosome membrane"/>
    <property type="evidence" value="ECO:0007669"/>
    <property type="project" value="TreeGrafter"/>
</dbReference>
<keyword evidence="6" id="KW-0926">Vacuole</keyword>
<sequence>MSTNKGVQGGTKTSIANGPSTGRRRNTITQLNKVLPVPIELESASLENNDLSKTCHITDVLVGDYHIIQGENGSKYLVWAIRVIINDASFSSIVVYRRYSDIERFRASLVRQFPKEDIPPLPPKDLFNIQRVLMADQWLEVRRKGLQWFMTNALLNPKFQKNRTVTDFILT</sequence>